<sequence length="203" mass="21879">MSKSLLLASLIALGAASSAHAQIKAEHPRYCVMSVGPTQMMFSAFQENSTDAIFCQTIPDLGRTMIILDAKSNELRDMNIEARVVRNVGQKDWRDDLDANTVARLAPGKHLARSGTASFNAEFGKNGEYFTVVRAFSDDGAKEYVGEYNFSVGESYEQIMATGAAVAAVSFAGLMMWRRSGAARQAKAEPKVKPAGSAARQSS</sequence>
<proteinExistence type="predicted"/>
<name>A0AA48RDB6_9ZZZZ</name>
<evidence type="ECO:0000313" key="2">
    <source>
        <dbReference type="EMBL" id="CAJ0868646.1"/>
    </source>
</evidence>
<feature type="region of interest" description="Disordered" evidence="1">
    <location>
        <begin position="183"/>
        <end position="203"/>
    </location>
</feature>
<dbReference type="AlphaFoldDB" id="A0AA48RDB6"/>
<accession>A0AA48RDB6</accession>
<protein>
    <submittedName>
        <fullName evidence="2">Uncharacterized protein</fullName>
    </submittedName>
</protein>
<dbReference type="EMBL" id="OY288114">
    <property type="protein sequence ID" value="CAJ0868646.1"/>
    <property type="molecule type" value="Genomic_DNA"/>
</dbReference>
<organism evidence="2">
    <name type="scientific">freshwater sediment metagenome</name>
    <dbReference type="NCBI Taxonomy" id="556182"/>
    <lineage>
        <taxon>unclassified sequences</taxon>
        <taxon>metagenomes</taxon>
        <taxon>ecological metagenomes</taxon>
    </lineage>
</organism>
<reference evidence="2" key="1">
    <citation type="submission" date="2023-07" db="EMBL/GenBank/DDBJ databases">
        <authorList>
            <person name="Pelsma A.J. K."/>
        </authorList>
    </citation>
    <scope>NUCLEOTIDE SEQUENCE</scope>
</reference>
<evidence type="ECO:0000256" key="1">
    <source>
        <dbReference type="SAM" id="MobiDB-lite"/>
    </source>
</evidence>
<gene>
    <name evidence="2" type="ORF">AMST5_02065</name>
</gene>